<dbReference type="InterPro" id="IPR005162">
    <property type="entry name" value="Retrotrans_gag_dom"/>
</dbReference>
<gene>
    <name evidence="2" type="ORF">CR513_62147</name>
</gene>
<protein>
    <recommendedName>
        <fullName evidence="1">Retrotransposon gag domain-containing protein</fullName>
    </recommendedName>
</protein>
<dbReference type="PANTHER" id="PTHR33223">
    <property type="entry name" value="CCHC-TYPE DOMAIN-CONTAINING PROTEIN"/>
    <property type="match status" value="1"/>
</dbReference>
<reference evidence="2" key="1">
    <citation type="submission" date="2018-05" db="EMBL/GenBank/DDBJ databases">
        <title>Draft genome of Mucuna pruriens seed.</title>
        <authorList>
            <person name="Nnadi N.E."/>
            <person name="Vos R."/>
            <person name="Hasami M.H."/>
            <person name="Devisetty U.K."/>
            <person name="Aguiy J.C."/>
        </authorList>
    </citation>
    <scope>NUCLEOTIDE SEQUENCE [LARGE SCALE GENOMIC DNA]</scope>
    <source>
        <strain evidence="2">JCA_2017</strain>
    </source>
</reference>
<comment type="caution">
    <text evidence="2">The sequence shown here is derived from an EMBL/GenBank/DDBJ whole genome shotgun (WGS) entry which is preliminary data.</text>
</comment>
<dbReference type="PANTHER" id="PTHR33223:SF10">
    <property type="entry name" value="AMINOTRANSFERASE-LIKE PLANT MOBILE DOMAIN-CONTAINING PROTEIN"/>
    <property type="match status" value="1"/>
</dbReference>
<evidence type="ECO:0000313" key="2">
    <source>
        <dbReference type="EMBL" id="RDX58530.1"/>
    </source>
</evidence>
<dbReference type="Proteomes" id="UP000257109">
    <property type="component" value="Unassembled WGS sequence"/>
</dbReference>
<dbReference type="AlphaFoldDB" id="A0A371E165"/>
<proteinExistence type="predicted"/>
<evidence type="ECO:0000259" key="1">
    <source>
        <dbReference type="Pfam" id="PF03732"/>
    </source>
</evidence>
<dbReference type="Pfam" id="PF03732">
    <property type="entry name" value="Retrotrans_gag"/>
    <property type="match status" value="1"/>
</dbReference>
<evidence type="ECO:0000313" key="3">
    <source>
        <dbReference type="Proteomes" id="UP000257109"/>
    </source>
</evidence>
<accession>A0A371E165</accession>
<feature type="non-terminal residue" evidence="2">
    <location>
        <position position="1"/>
    </location>
</feature>
<dbReference type="EMBL" id="QJKJ01017391">
    <property type="protein sequence ID" value="RDX58530.1"/>
    <property type="molecule type" value="Genomic_DNA"/>
</dbReference>
<organism evidence="2 3">
    <name type="scientific">Mucuna pruriens</name>
    <name type="common">Velvet bean</name>
    <name type="synonym">Dolichos pruriens</name>
    <dbReference type="NCBI Taxonomy" id="157652"/>
    <lineage>
        <taxon>Eukaryota</taxon>
        <taxon>Viridiplantae</taxon>
        <taxon>Streptophyta</taxon>
        <taxon>Embryophyta</taxon>
        <taxon>Tracheophyta</taxon>
        <taxon>Spermatophyta</taxon>
        <taxon>Magnoliopsida</taxon>
        <taxon>eudicotyledons</taxon>
        <taxon>Gunneridae</taxon>
        <taxon>Pentapetalae</taxon>
        <taxon>rosids</taxon>
        <taxon>fabids</taxon>
        <taxon>Fabales</taxon>
        <taxon>Fabaceae</taxon>
        <taxon>Papilionoideae</taxon>
        <taxon>50 kb inversion clade</taxon>
        <taxon>NPAAA clade</taxon>
        <taxon>indigoferoid/millettioid clade</taxon>
        <taxon>Phaseoleae</taxon>
        <taxon>Mucuna</taxon>
    </lineage>
</organism>
<sequence length="261" mass="29783">MGLGKTSPDNHLGREPNTILSLETMLITRNQASSTNEGRKILCRDYSVLQPFSRRATTSNHDSVQRLKKDTVKRRSPLWRQPFSTEIDETPIPPNFREIVIESYNGTQDPHAHLQAFQRKMYISDGNDRLNCKLFPGTLRGVAMHWMATLPARSIQTFSDLFAANKVKRLEVSNLFDIKQAREESLKSYLARFNNAPIRVDDPDQKFFIKASKKGLRAGSFSGTLALRKPARMTRRFHAPRMPLLYGCIIAELFASSCKRI</sequence>
<keyword evidence="3" id="KW-1185">Reference proteome</keyword>
<feature type="domain" description="Retrotransposon gag" evidence="1">
    <location>
        <begin position="133"/>
        <end position="217"/>
    </location>
</feature>
<name>A0A371E165_MUCPR</name>